<proteinExistence type="predicted"/>
<dbReference type="AlphaFoldDB" id="A0A922IAM7"/>
<dbReference type="EMBL" id="ASGP02000001">
    <property type="protein sequence ID" value="KAH9528031.1"/>
    <property type="molecule type" value="Genomic_DNA"/>
</dbReference>
<keyword evidence="2" id="KW-1185">Reference proteome</keyword>
<name>A0A922IAM7_DERFA</name>
<reference evidence="1" key="2">
    <citation type="journal article" date="2022" name="Res Sq">
        <title>Comparative Genomics Reveals Insights into the Divergent Evolution of Astigmatic Mites and Household Pest Adaptations.</title>
        <authorList>
            <person name="Xiong Q."/>
            <person name="Wan A.T.-Y."/>
            <person name="Liu X.-Y."/>
            <person name="Fung C.S.-H."/>
            <person name="Xiao X."/>
            <person name="Malainual N."/>
            <person name="Hou J."/>
            <person name="Wang L."/>
            <person name="Wang M."/>
            <person name="Yang K."/>
            <person name="Cui Y."/>
            <person name="Leung E."/>
            <person name="Nong W."/>
            <person name="Shin S.-K."/>
            <person name="Au S."/>
            <person name="Jeong K.Y."/>
            <person name="Chew F.T."/>
            <person name="Hui J."/>
            <person name="Leung T.F."/>
            <person name="Tungtrongchitr A."/>
            <person name="Zhong N."/>
            <person name="Liu Z."/>
            <person name="Tsui S."/>
        </authorList>
    </citation>
    <scope>NUCLEOTIDE SEQUENCE</scope>
    <source>
        <strain evidence="1">Derf</strain>
        <tissue evidence="1">Whole organism</tissue>
    </source>
</reference>
<comment type="caution">
    <text evidence="1">The sequence shown here is derived from an EMBL/GenBank/DDBJ whole genome shotgun (WGS) entry which is preliminary data.</text>
</comment>
<accession>A0A922IAM7</accession>
<protein>
    <submittedName>
        <fullName evidence="1">Uncharacterized protein</fullName>
    </submittedName>
</protein>
<reference evidence="1" key="1">
    <citation type="submission" date="2013-05" db="EMBL/GenBank/DDBJ databases">
        <authorList>
            <person name="Yim A.K.Y."/>
            <person name="Chan T.F."/>
            <person name="Ji K.M."/>
            <person name="Liu X.Y."/>
            <person name="Zhou J.W."/>
            <person name="Li R.Q."/>
            <person name="Yang K.Y."/>
            <person name="Li J."/>
            <person name="Li M."/>
            <person name="Law P.T.W."/>
            <person name="Wu Y.L."/>
            <person name="Cai Z.L."/>
            <person name="Qin H."/>
            <person name="Bao Y."/>
            <person name="Leung R.K.K."/>
            <person name="Ng P.K.S."/>
            <person name="Zou J."/>
            <person name="Zhong X.J."/>
            <person name="Ran P.X."/>
            <person name="Zhong N.S."/>
            <person name="Liu Z.G."/>
            <person name="Tsui S.K.W."/>
        </authorList>
    </citation>
    <scope>NUCLEOTIDE SEQUENCE</scope>
    <source>
        <strain evidence="1">Derf</strain>
        <tissue evidence="1">Whole organism</tissue>
    </source>
</reference>
<evidence type="ECO:0000313" key="1">
    <source>
        <dbReference type="EMBL" id="KAH9528031.1"/>
    </source>
</evidence>
<evidence type="ECO:0000313" key="2">
    <source>
        <dbReference type="Proteomes" id="UP000790347"/>
    </source>
</evidence>
<organism evidence="1 2">
    <name type="scientific">Dermatophagoides farinae</name>
    <name type="common">American house dust mite</name>
    <dbReference type="NCBI Taxonomy" id="6954"/>
    <lineage>
        <taxon>Eukaryota</taxon>
        <taxon>Metazoa</taxon>
        <taxon>Ecdysozoa</taxon>
        <taxon>Arthropoda</taxon>
        <taxon>Chelicerata</taxon>
        <taxon>Arachnida</taxon>
        <taxon>Acari</taxon>
        <taxon>Acariformes</taxon>
        <taxon>Sarcoptiformes</taxon>
        <taxon>Astigmata</taxon>
        <taxon>Psoroptidia</taxon>
        <taxon>Analgoidea</taxon>
        <taxon>Pyroglyphidae</taxon>
        <taxon>Dermatophagoidinae</taxon>
        <taxon>Dermatophagoides</taxon>
    </lineage>
</organism>
<gene>
    <name evidence="1" type="ORF">DERF_002005</name>
</gene>
<dbReference type="Proteomes" id="UP000790347">
    <property type="component" value="Unassembled WGS sequence"/>
</dbReference>
<sequence length="67" mass="7853">MKEKSKSTKFYFCRHNFDDDNNNNNIMSTICLKLGTKQPPLILIDLCYSQQQQKTRIVYAIYGTAQM</sequence>